<feature type="transmembrane region" description="Helical" evidence="12">
    <location>
        <begin position="1801"/>
        <end position="1823"/>
    </location>
</feature>
<evidence type="ECO:0000313" key="14">
    <source>
        <dbReference type="Proteomes" id="UP001163105"/>
    </source>
</evidence>
<feature type="compositionally biased region" description="Polar residues" evidence="11">
    <location>
        <begin position="1589"/>
        <end position="1609"/>
    </location>
</feature>
<evidence type="ECO:0000256" key="11">
    <source>
        <dbReference type="SAM" id="MobiDB-lite"/>
    </source>
</evidence>
<sequence>MSPTLPLHPPPHDPPASTEPSASTSALAAPDQVVAGPSTEAPAKRNRRSNPKVKTGCANCKYGVVAMSQLYQPAQGLQFRNAEALYFELFRVQTAAELSGYFNSTFWAQRVLQECHAENAIRHAVVALGALYKTLEQSSQPVPATHAGKMNRMESVVAHWQVAVKQYSESCNAMLLLGGENIKSYRTRLMASVLLACFDSFIGDHKQAIIQIQTGLSLLEQVRNYHPQHQFSSSNGHIEEDLVVIFTRMAIQAKSYDMAFHFPQPYVIRLAPQGQHASGSAGSSEASSPGSSPEASLPYRFDSVVEAKLASDKLCEKLVRFIERLQIAKNNPSNVLPASWKQYGLSFKDQLDAWSEAFEPIFQSRYDPGLDHLERSAISALKMFQINTNILFMMMFCDTEVQFDAFLPHFKAIVDLGWEVVGADEKRAAAKRCPNPDLCPHDHHLSKGAFRAGKLPTHHIKPSFSADMGIVPPLFVVATKCREPRLRRQAILLLRSSARREGMWDSELAANIGQWIMEVEEFDETAPPGSIPTRPIPEEKRVMVKTVDFDLRARFAELRVGTRALYDGSPDERFRKTRITCSPEESDSGAKASHRSGSQDSALLWETESDSESDSWSVDRGEDDGLSVGLSDEDFDPSTATDEEYSNVSYMPSAAPPAPSPPALREHVELDRRASGRQYFHRGHRPYFHPRQHPSEVSRRPFREFQEPFRADDPSSSLSAVVSLRGLSTRSRAPGAHLPAAQTWEGTKSTLPTGARTECLTIREVNHYADEAGDSLITLVCYNTSTTTDKQESVQMRWMHLNQDPNIGDFEDVIDSCPYTDPAVKTVALALLRDRRNSTNNQPFQGEPARGDFITRYDHRDHRGQWSTESVVFISVPFFTKRTRAWLNRGDMTPTSATPVRYHVHPDHGFAARHDMATGGAIMSSSDTTSEICVSYLWCLLLGPDIIVTCGDIELKDLLGPSMTVEMKSAGNRRPCAIRITDSDSRFFHLVIDPPLSYFDFLQCVVNKVRLFADGGRVKGFKLFTEDNNELTPEAWLALMQLEELDTLRLLLHRREGITYSSESDVSSDEQSDVIFRGKRGIITRRPRGEVHIASHGMQSSYASRARPGLAQSQSLIINDVESMSRTGSRALQVTIESDDSGGESTRPASERTSPKLKSPATPISGSKSNQLPQNRAATRREKKVEFADGTNLPSQSTSTSRTASANGAFDDTSPLTIYPFFTWAVVRERDGSASLPSHIQIYRLLNRVDKAMARKRPTAHRYVYQRGFECGLSELRYRHPYLAGLFGSVDGAAGTQDNAKTTNMSADDNPGQSANVRVHVPNLPAGEAPASLVGEDVLERYLRPLVTLSLSIGKGFVPAELEVVHRCWKKLWGAIDRILRCVEMHDKQSYTDGTYRVSESLYTASPYYGSLADNTDGAFTLECQACREGAQYQGLKQVLDHLHERHTQCQGCGRPARLSDDPCTVWVEGAMGTHDRTVRYSMGQVLRKLSVFILYLKHVESCMTELQRSVQHVDIPGSRKQSERKLPLLPSTLVRGFEELLLSYITLAHVLSRTTAGFETAQAPAAKKLPKTKEAKFGLSDARDGHSSRTYGSSHVTSNQATDAASQGSNFDIPQIHRQSMTQAKLRFKHARRDLILLSTTTSQAGSVSLTAVGAEYILGVVLAGLNTHIDGKKADVLGIYSRQLARVANQAARRPQRRHFMELHELETNVLAVRRVFHLHAQMLDNYARILDPLSHRVTTKARQALYEVEAKLLEDETKRLESRARFVGGLLNHLDSFKHRTKQQIEVLEEGHGKAIRVFTFVTAFFLPLSFVTSFLGMNTTDIRDTDLDQRIFWKVAIPTTVLILTLAFLYGYKWDSIHDSLGDMWEAAWQKRAQRRARRRAEQDGDGGGVSRWSLPRSRLGRKGESDARPVEKDAHVLNGLPV</sequence>
<gene>
    <name evidence="13" type="ORF">O9K51_09154</name>
</gene>
<keyword evidence="2 12" id="KW-0812">Transmembrane</keyword>
<dbReference type="SUPFAM" id="SSF144083">
    <property type="entry name" value="Magnesium transport protein CorA, transmembrane region"/>
    <property type="match status" value="1"/>
</dbReference>
<keyword evidence="7" id="KW-0238">DNA-binding</keyword>
<feature type="region of interest" description="Disordered" evidence="11">
    <location>
        <begin position="576"/>
        <end position="662"/>
    </location>
</feature>
<evidence type="ECO:0000256" key="4">
    <source>
        <dbReference type="ARBA" id="ARBA00022833"/>
    </source>
</evidence>
<evidence type="ECO:0000256" key="9">
    <source>
        <dbReference type="ARBA" id="ARBA00023163"/>
    </source>
</evidence>
<evidence type="ECO:0000256" key="2">
    <source>
        <dbReference type="ARBA" id="ARBA00022692"/>
    </source>
</evidence>
<feature type="region of interest" description="Disordered" evidence="11">
    <location>
        <begin position="731"/>
        <end position="752"/>
    </location>
</feature>
<evidence type="ECO:0000313" key="13">
    <source>
        <dbReference type="EMBL" id="KAJ6438561.1"/>
    </source>
</evidence>
<feature type="transmembrane region" description="Helical" evidence="12">
    <location>
        <begin position="1835"/>
        <end position="1856"/>
    </location>
</feature>
<protein>
    <submittedName>
        <fullName evidence="13">Mg2+ transporter</fullName>
    </submittedName>
</protein>
<name>A0AB34FIT7_9HYPO</name>
<feature type="compositionally biased region" description="Low complexity" evidence="11">
    <location>
        <begin position="15"/>
        <end position="30"/>
    </location>
</feature>
<comment type="subcellular location">
    <subcellularLocation>
        <location evidence="1">Membrane</location>
        <topology evidence="1">Multi-pass membrane protein</topology>
    </subcellularLocation>
</comment>
<accession>A0AB34FIT7</accession>
<dbReference type="GO" id="GO:0046873">
    <property type="term" value="F:metal ion transmembrane transporter activity"/>
    <property type="evidence" value="ECO:0007669"/>
    <property type="project" value="InterPro"/>
</dbReference>
<dbReference type="InterPro" id="IPR002523">
    <property type="entry name" value="MgTranspt_CorA/ZnTranspt_ZntB"/>
</dbReference>
<comment type="caution">
    <text evidence="13">The sequence shown here is derived from an EMBL/GenBank/DDBJ whole genome shotgun (WGS) entry which is preliminary data.</text>
</comment>
<feature type="compositionally biased region" description="Low complexity" evidence="11">
    <location>
        <begin position="1195"/>
        <end position="1209"/>
    </location>
</feature>
<dbReference type="PANTHER" id="PTHR36206">
    <property type="entry name" value="ASPERCRYPTIN BIOSYNTHESIS CLUSTER-SPECIFIC TRANSCRIPTION REGULATOR ATNN-RELATED"/>
    <property type="match status" value="1"/>
</dbReference>
<organism evidence="13 14">
    <name type="scientific">Purpureocillium lavendulum</name>
    <dbReference type="NCBI Taxonomy" id="1247861"/>
    <lineage>
        <taxon>Eukaryota</taxon>
        <taxon>Fungi</taxon>
        <taxon>Dikarya</taxon>
        <taxon>Ascomycota</taxon>
        <taxon>Pezizomycotina</taxon>
        <taxon>Sordariomycetes</taxon>
        <taxon>Hypocreomycetidae</taxon>
        <taxon>Hypocreales</taxon>
        <taxon>Ophiocordycipitaceae</taxon>
        <taxon>Purpureocillium</taxon>
    </lineage>
</organism>
<keyword evidence="8 12" id="KW-0472">Membrane</keyword>
<dbReference type="GO" id="GO:0003677">
    <property type="term" value="F:DNA binding"/>
    <property type="evidence" value="ECO:0007669"/>
    <property type="project" value="UniProtKB-KW"/>
</dbReference>
<evidence type="ECO:0000256" key="7">
    <source>
        <dbReference type="ARBA" id="ARBA00023125"/>
    </source>
</evidence>
<reference evidence="13" key="1">
    <citation type="submission" date="2023-01" db="EMBL/GenBank/DDBJ databases">
        <title>The growth and conidiation of Purpureocillium lavendulum are regulated by nitrogen source and histone H3K14 acetylation.</title>
        <authorList>
            <person name="Tang P."/>
            <person name="Han J."/>
            <person name="Zhang C."/>
            <person name="Tang P."/>
            <person name="Qi F."/>
            <person name="Zhang K."/>
            <person name="Liang L."/>
        </authorList>
    </citation>
    <scope>NUCLEOTIDE SEQUENCE</scope>
    <source>
        <strain evidence="13">YMF1.00683</strain>
    </source>
</reference>
<feature type="compositionally biased region" description="Acidic residues" evidence="11">
    <location>
        <begin position="621"/>
        <end position="645"/>
    </location>
</feature>
<evidence type="ECO:0000256" key="10">
    <source>
        <dbReference type="ARBA" id="ARBA00023242"/>
    </source>
</evidence>
<dbReference type="InterPro" id="IPR045863">
    <property type="entry name" value="CorA_TM1_TM2"/>
</dbReference>
<dbReference type="InterPro" id="IPR052360">
    <property type="entry name" value="Transcr_Regulatory_Proteins"/>
</dbReference>
<keyword evidence="6" id="KW-0805">Transcription regulation</keyword>
<dbReference type="EMBL" id="JAQHRD010000008">
    <property type="protein sequence ID" value="KAJ6438561.1"/>
    <property type="molecule type" value="Genomic_DNA"/>
</dbReference>
<keyword evidence="14" id="KW-1185">Reference proteome</keyword>
<dbReference type="PANTHER" id="PTHR36206:SF4">
    <property type="entry name" value="HYPOTHETICAL CONSERVED PROTEIN (EUROFUNG)-RELATED"/>
    <property type="match status" value="1"/>
</dbReference>
<feature type="region of interest" description="Disordered" evidence="11">
    <location>
        <begin position="1135"/>
        <end position="1209"/>
    </location>
</feature>
<keyword evidence="5 12" id="KW-1133">Transmembrane helix</keyword>
<proteinExistence type="predicted"/>
<keyword evidence="9" id="KW-0804">Transcription</keyword>
<dbReference type="Pfam" id="PF01544">
    <property type="entry name" value="CorA"/>
    <property type="match status" value="1"/>
</dbReference>
<evidence type="ECO:0000256" key="1">
    <source>
        <dbReference type="ARBA" id="ARBA00004141"/>
    </source>
</evidence>
<feature type="compositionally biased region" description="Basic and acidic residues" evidence="11">
    <location>
        <begin position="1577"/>
        <end position="1588"/>
    </location>
</feature>
<evidence type="ECO:0000256" key="12">
    <source>
        <dbReference type="SAM" id="Phobius"/>
    </source>
</evidence>
<dbReference type="Proteomes" id="UP001163105">
    <property type="component" value="Unassembled WGS sequence"/>
</dbReference>
<dbReference type="Gene3D" id="1.20.58.340">
    <property type="entry name" value="Magnesium transport protein CorA, transmembrane region"/>
    <property type="match status" value="1"/>
</dbReference>
<keyword evidence="4" id="KW-0862">Zinc</keyword>
<dbReference type="GO" id="GO:0046872">
    <property type="term" value="F:metal ion binding"/>
    <property type="evidence" value="ECO:0007669"/>
    <property type="project" value="UniProtKB-KW"/>
</dbReference>
<evidence type="ECO:0000256" key="5">
    <source>
        <dbReference type="ARBA" id="ARBA00022989"/>
    </source>
</evidence>
<feature type="compositionally biased region" description="Polar residues" evidence="11">
    <location>
        <begin position="1162"/>
        <end position="1177"/>
    </location>
</feature>
<keyword evidence="10" id="KW-0539">Nucleus</keyword>
<evidence type="ECO:0000256" key="8">
    <source>
        <dbReference type="ARBA" id="ARBA00023136"/>
    </source>
</evidence>
<feature type="region of interest" description="Disordered" evidence="11">
    <location>
        <begin position="1880"/>
        <end position="1927"/>
    </location>
</feature>
<feature type="region of interest" description="Disordered" evidence="11">
    <location>
        <begin position="1577"/>
        <end position="1609"/>
    </location>
</feature>
<feature type="region of interest" description="Disordered" evidence="11">
    <location>
        <begin position="1"/>
        <end position="52"/>
    </location>
</feature>
<feature type="compositionally biased region" description="Basic and acidic residues" evidence="11">
    <location>
        <begin position="1906"/>
        <end position="1920"/>
    </location>
</feature>
<keyword evidence="3" id="KW-0479">Metal-binding</keyword>
<dbReference type="GO" id="GO:0016020">
    <property type="term" value="C:membrane"/>
    <property type="evidence" value="ECO:0007669"/>
    <property type="project" value="UniProtKB-SubCell"/>
</dbReference>
<feature type="compositionally biased region" description="Pro residues" evidence="11">
    <location>
        <begin position="1"/>
        <end position="14"/>
    </location>
</feature>
<evidence type="ECO:0000256" key="3">
    <source>
        <dbReference type="ARBA" id="ARBA00022723"/>
    </source>
</evidence>
<evidence type="ECO:0000256" key="6">
    <source>
        <dbReference type="ARBA" id="ARBA00023015"/>
    </source>
</evidence>